<dbReference type="OrthoDB" id="8673707at2"/>
<comment type="similarity">
    <text evidence="1">Belongs to the LysR transcriptional regulatory family.</text>
</comment>
<dbReference type="SUPFAM" id="SSF53850">
    <property type="entry name" value="Periplasmic binding protein-like II"/>
    <property type="match status" value="1"/>
</dbReference>
<dbReference type="PANTHER" id="PTHR30419">
    <property type="entry name" value="HTH-TYPE TRANSCRIPTIONAL REGULATOR YBHD"/>
    <property type="match status" value="1"/>
</dbReference>
<evidence type="ECO:0000256" key="3">
    <source>
        <dbReference type="ARBA" id="ARBA00023125"/>
    </source>
</evidence>
<dbReference type="Pfam" id="PF00126">
    <property type="entry name" value="HTH_1"/>
    <property type="match status" value="1"/>
</dbReference>
<dbReference type="Gene3D" id="1.10.10.10">
    <property type="entry name" value="Winged helix-like DNA-binding domain superfamily/Winged helix DNA-binding domain"/>
    <property type="match status" value="1"/>
</dbReference>
<proteinExistence type="inferred from homology"/>
<keyword evidence="3" id="KW-0238">DNA-binding</keyword>
<dbReference type="Proteomes" id="UP000288587">
    <property type="component" value="Unassembled WGS sequence"/>
</dbReference>
<evidence type="ECO:0000256" key="4">
    <source>
        <dbReference type="ARBA" id="ARBA00023163"/>
    </source>
</evidence>
<dbReference type="Gene3D" id="3.40.190.10">
    <property type="entry name" value="Periplasmic binding protein-like II"/>
    <property type="match status" value="2"/>
</dbReference>
<gene>
    <name evidence="6" type="ORF">EOD73_06575</name>
</gene>
<dbReference type="AlphaFoldDB" id="A0A437LTA9"/>
<dbReference type="InterPro" id="IPR005119">
    <property type="entry name" value="LysR_subst-bd"/>
</dbReference>
<dbReference type="InterPro" id="IPR036390">
    <property type="entry name" value="WH_DNA-bd_sf"/>
</dbReference>
<keyword evidence="2" id="KW-0805">Transcription regulation</keyword>
<protein>
    <submittedName>
        <fullName evidence="6">LysR family transcriptional regulator</fullName>
    </submittedName>
</protein>
<dbReference type="Pfam" id="PF03466">
    <property type="entry name" value="LysR_substrate"/>
    <property type="match status" value="1"/>
</dbReference>
<dbReference type="InterPro" id="IPR000847">
    <property type="entry name" value="LysR_HTH_N"/>
</dbReference>
<dbReference type="GO" id="GO:0003700">
    <property type="term" value="F:DNA-binding transcription factor activity"/>
    <property type="evidence" value="ECO:0007669"/>
    <property type="project" value="InterPro"/>
</dbReference>
<evidence type="ECO:0000256" key="2">
    <source>
        <dbReference type="ARBA" id="ARBA00023015"/>
    </source>
</evidence>
<dbReference type="PANTHER" id="PTHR30419:SF30">
    <property type="entry name" value="LYSR FAMILY TRANSCRIPTIONAL REGULATOR"/>
    <property type="match status" value="1"/>
</dbReference>
<keyword evidence="4" id="KW-0804">Transcription</keyword>
<keyword evidence="7" id="KW-1185">Reference proteome</keyword>
<name>A0A437LTA9_9BURK</name>
<accession>A0A437LTA9</accession>
<reference evidence="6 7" key="1">
    <citation type="submission" date="2019-01" db="EMBL/GenBank/DDBJ databases">
        <authorList>
            <person name="Chen W.-M."/>
        </authorList>
    </citation>
    <scope>NUCLEOTIDE SEQUENCE [LARGE SCALE GENOMIC DNA]</scope>
    <source>
        <strain evidence="6 7">CCP-18</strain>
    </source>
</reference>
<dbReference type="InterPro" id="IPR050950">
    <property type="entry name" value="HTH-type_LysR_regulators"/>
</dbReference>
<dbReference type="EMBL" id="SACM01000001">
    <property type="protein sequence ID" value="RVT88628.1"/>
    <property type="molecule type" value="Genomic_DNA"/>
</dbReference>
<organism evidence="6 7">
    <name type="scientific">Inhella crocodyli</name>
    <dbReference type="NCBI Taxonomy" id="2499851"/>
    <lineage>
        <taxon>Bacteria</taxon>
        <taxon>Pseudomonadati</taxon>
        <taxon>Pseudomonadota</taxon>
        <taxon>Betaproteobacteria</taxon>
        <taxon>Burkholderiales</taxon>
        <taxon>Sphaerotilaceae</taxon>
        <taxon>Inhella</taxon>
    </lineage>
</organism>
<dbReference type="GO" id="GO:0003677">
    <property type="term" value="F:DNA binding"/>
    <property type="evidence" value="ECO:0007669"/>
    <property type="project" value="UniProtKB-KW"/>
</dbReference>
<dbReference type="PRINTS" id="PR00039">
    <property type="entry name" value="HTHLYSR"/>
</dbReference>
<dbReference type="GO" id="GO:0005829">
    <property type="term" value="C:cytosol"/>
    <property type="evidence" value="ECO:0007669"/>
    <property type="project" value="TreeGrafter"/>
</dbReference>
<dbReference type="RefSeq" id="WP_127681994.1">
    <property type="nucleotide sequence ID" value="NZ_SACM01000001.1"/>
</dbReference>
<evidence type="ECO:0000256" key="1">
    <source>
        <dbReference type="ARBA" id="ARBA00009437"/>
    </source>
</evidence>
<dbReference type="InterPro" id="IPR036388">
    <property type="entry name" value="WH-like_DNA-bd_sf"/>
</dbReference>
<evidence type="ECO:0000259" key="5">
    <source>
        <dbReference type="PROSITE" id="PS50931"/>
    </source>
</evidence>
<comment type="caution">
    <text evidence="6">The sequence shown here is derived from an EMBL/GenBank/DDBJ whole genome shotgun (WGS) entry which is preliminary data.</text>
</comment>
<feature type="domain" description="HTH lysR-type" evidence="5">
    <location>
        <begin position="1"/>
        <end position="58"/>
    </location>
</feature>
<evidence type="ECO:0000313" key="7">
    <source>
        <dbReference type="Proteomes" id="UP000288587"/>
    </source>
</evidence>
<evidence type="ECO:0000313" key="6">
    <source>
        <dbReference type="EMBL" id="RVT88628.1"/>
    </source>
</evidence>
<dbReference type="SUPFAM" id="SSF46785">
    <property type="entry name" value="Winged helix' DNA-binding domain"/>
    <property type="match status" value="1"/>
</dbReference>
<dbReference type="PROSITE" id="PS50931">
    <property type="entry name" value="HTH_LYSR"/>
    <property type="match status" value="1"/>
</dbReference>
<sequence>MDLKHLSHLVALDDERHFARAAQRVHLSQPAFSRSIQAAEQALGLRLFDREVGEVRPTPAASFLLPRARRLLLEARHLQHEAALLRDGQLGDLAFGAGPFPGETLAPRLMAQLRVAHPQVRIRFEKNNWQSLLQRLFDESIEFFVADHRDIPADARIQVMPLGRDRGRLFVRQGHPLAGRTCQLSEAWAYGLAGPKLPQAMHALLVRLLGLPHAEDAVMALECDEVPLLRQVALNTDTVVVCSELALRDEAQAGRLLPLDVHGLPDVGADMGIVLLRHRTPSPMAQRAIEALWQLARSLGIPALPDSPSGPAPFGGVAAARP</sequence>